<dbReference type="EMBL" id="JACRSQ010000003">
    <property type="protein sequence ID" value="MBC8542502.1"/>
    <property type="molecule type" value="Genomic_DNA"/>
</dbReference>
<comment type="caution">
    <text evidence="1">The sequence shown here is derived from an EMBL/GenBank/DDBJ whole genome shotgun (WGS) entry which is preliminary data.</text>
</comment>
<gene>
    <name evidence="1" type="ORF">H8730_02935</name>
</gene>
<accession>A0A926DRJ6</accession>
<dbReference type="RefSeq" id="WP_177714370.1">
    <property type="nucleotide sequence ID" value="NZ_JACRSQ010000003.1"/>
</dbReference>
<protein>
    <submittedName>
        <fullName evidence="1">Pilus assembly protein</fullName>
    </submittedName>
</protein>
<dbReference type="InterPro" id="IPR008577">
    <property type="entry name" value="DUF859"/>
</dbReference>
<proteinExistence type="predicted"/>
<evidence type="ECO:0000313" key="1">
    <source>
        <dbReference type="EMBL" id="MBC8542502.1"/>
    </source>
</evidence>
<evidence type="ECO:0000313" key="2">
    <source>
        <dbReference type="Proteomes" id="UP000657006"/>
    </source>
</evidence>
<keyword evidence="2" id="KW-1185">Reference proteome</keyword>
<dbReference type="Pfam" id="PF05895">
    <property type="entry name" value="DUF859"/>
    <property type="match status" value="1"/>
</dbReference>
<dbReference type="AlphaFoldDB" id="A0A926DRJ6"/>
<reference evidence="1" key="1">
    <citation type="submission" date="2020-08" db="EMBL/GenBank/DDBJ databases">
        <title>Genome public.</title>
        <authorList>
            <person name="Liu C."/>
            <person name="Sun Q."/>
        </authorList>
    </citation>
    <scope>NUCLEOTIDE SEQUENCE</scope>
    <source>
        <strain evidence="1">NSJ-32</strain>
    </source>
</reference>
<dbReference type="Proteomes" id="UP000657006">
    <property type="component" value="Unassembled WGS sequence"/>
</dbReference>
<organism evidence="1 2">
    <name type="scientific">Bianquea renquensis</name>
    <dbReference type="NCBI Taxonomy" id="2763661"/>
    <lineage>
        <taxon>Bacteria</taxon>
        <taxon>Bacillati</taxon>
        <taxon>Bacillota</taxon>
        <taxon>Clostridia</taxon>
        <taxon>Eubacteriales</taxon>
        <taxon>Bianqueaceae</taxon>
        <taxon>Bianquea</taxon>
    </lineage>
</organism>
<name>A0A926DRJ6_9FIRM</name>
<sequence>MAIAVGGTEYVYGTCKYYTNTSSAMRYECRLAVTLNSQSTANNTSTATLVLQVRSTNSSYTTKNTQTSVINGTTMASGASFDMSNTNVWQTFASRTQTVTHNADGSYTFPVSASFTTNATTSAWSLKSGSVSGSVTLATIPRASSISCGSIALGSAGTITISTASSSFTHTITAAFGSTSTTVITKTSSTSVPWTPSLSWASQIPSATSGTCTLTCITYSGSTEVGRKAISISLTVPASVKPSLTSLTATRVDGSVPSAWATYVKGKSKVTLAISGAAGSYGSTIKGYSISGGGYSSTASSYTTGYLNTTGTITFTAYVTDSRGRKSDSKTVSITVYDYTAPTITAFTAFRCNSSGTADPSNGTYIKCSGSYSIASVNGKNSATTHATYYRAKGASSWTGARDLTSGSSVIIGSGNFAIATNYEVRLVVTDALGSSVDLIVLVSAAERVMNIGPHAVAFGMMSTASKRVESAWPMYVQGDRVAAIEYGTWTPILGNESVDEIPLTYTAQRGYYCRVGNLLHVSISINAAGAVTSYGDTRVYIRGLSFEPVYTESTGMISISGLASSYTSKAPGALGPYADYIVIMGNDMNSLRWNQFSDANKKLFYGAATYIVKW</sequence>